<reference evidence="1 2" key="1">
    <citation type="journal article" date="2020" name="Fungal Divers.">
        <title>Resolving the Mortierellaceae phylogeny through synthesis of multi-gene phylogenetics and phylogenomics.</title>
        <authorList>
            <person name="Vandepol N."/>
            <person name="Liber J."/>
            <person name="Desiro A."/>
            <person name="Na H."/>
            <person name="Kennedy M."/>
            <person name="Barry K."/>
            <person name="Grigoriev I.V."/>
            <person name="Miller A.N."/>
            <person name="O'Donnell K."/>
            <person name="Stajich J.E."/>
            <person name="Bonito G."/>
        </authorList>
    </citation>
    <scope>NUCLEOTIDE SEQUENCE [LARGE SCALE GENOMIC DNA]</scope>
    <source>
        <strain evidence="1 2">AD045</strain>
    </source>
</reference>
<accession>A0ABQ7KBZ9</accession>
<comment type="caution">
    <text evidence="1">The sequence shown here is derived from an EMBL/GenBank/DDBJ whole genome shotgun (WGS) entry which is preliminary data.</text>
</comment>
<organism evidence="1 2">
    <name type="scientific">Linnemannia gamsii</name>
    <dbReference type="NCBI Taxonomy" id="64522"/>
    <lineage>
        <taxon>Eukaryota</taxon>
        <taxon>Fungi</taxon>
        <taxon>Fungi incertae sedis</taxon>
        <taxon>Mucoromycota</taxon>
        <taxon>Mortierellomycotina</taxon>
        <taxon>Mortierellomycetes</taxon>
        <taxon>Mortierellales</taxon>
        <taxon>Mortierellaceae</taxon>
        <taxon>Linnemannia</taxon>
    </lineage>
</organism>
<dbReference type="EMBL" id="JAAAIM010000067">
    <property type="protein sequence ID" value="KAG0296041.1"/>
    <property type="molecule type" value="Genomic_DNA"/>
</dbReference>
<evidence type="ECO:0000313" key="2">
    <source>
        <dbReference type="Proteomes" id="UP001194696"/>
    </source>
</evidence>
<evidence type="ECO:0000313" key="1">
    <source>
        <dbReference type="EMBL" id="KAG0296041.1"/>
    </source>
</evidence>
<gene>
    <name evidence="1" type="ORF">BGZ96_010332</name>
</gene>
<protein>
    <submittedName>
        <fullName evidence="1">Uncharacterized protein</fullName>
    </submittedName>
</protein>
<name>A0ABQ7KBZ9_9FUNG</name>
<proteinExistence type="predicted"/>
<sequence length="115" mass="12170">MSMKIQYQPMAQKDDTHPLRSILHPTRTQYLLTHTPPLITATHLDLKPVLSKNRQSLPILALTLSSVLTPQECRAMIQKTESLGYDVALVNVGGGAGAGAGAGAGVHMPGTCGNV</sequence>
<dbReference type="Proteomes" id="UP001194696">
    <property type="component" value="Unassembled WGS sequence"/>
</dbReference>
<keyword evidence="2" id="KW-1185">Reference proteome</keyword>